<dbReference type="InterPro" id="IPR008949">
    <property type="entry name" value="Isoprenoid_synthase_dom_sf"/>
</dbReference>
<comment type="caution">
    <text evidence="2">The sequence shown here is derived from an EMBL/GenBank/DDBJ whole genome shotgun (WGS) entry which is preliminary data.</text>
</comment>
<dbReference type="Pfam" id="PF19086">
    <property type="entry name" value="Terpene_syn_C_2"/>
    <property type="match status" value="1"/>
</dbReference>
<accession>A0ABV9DX93</accession>
<dbReference type="InterPro" id="IPR034686">
    <property type="entry name" value="Terpene_cyclase-like_2"/>
</dbReference>
<evidence type="ECO:0000256" key="1">
    <source>
        <dbReference type="ARBA" id="ARBA00023239"/>
    </source>
</evidence>
<keyword evidence="3" id="KW-1185">Reference proteome</keyword>
<protein>
    <recommendedName>
        <fullName evidence="4">Terpene synthase</fullName>
    </recommendedName>
</protein>
<keyword evidence="1" id="KW-0456">Lyase</keyword>
<name>A0ABV9DX93_9ACTN</name>
<dbReference type="Gene3D" id="1.10.600.10">
    <property type="entry name" value="Farnesyl Diphosphate Synthase"/>
    <property type="match status" value="1"/>
</dbReference>
<dbReference type="SFLD" id="SFLDS00005">
    <property type="entry name" value="Isoprenoid_Synthase_Type_I"/>
    <property type="match status" value="1"/>
</dbReference>
<dbReference type="EMBL" id="JBHSFQ010000012">
    <property type="protein sequence ID" value="MFC4562944.1"/>
    <property type="molecule type" value="Genomic_DNA"/>
</dbReference>
<gene>
    <name evidence="2" type="ORF">ACFO4E_13860</name>
</gene>
<organism evidence="2 3">
    <name type="scientific">Nocardiopsis mangrovi</name>
    <dbReference type="NCBI Taxonomy" id="1179818"/>
    <lineage>
        <taxon>Bacteria</taxon>
        <taxon>Bacillati</taxon>
        <taxon>Actinomycetota</taxon>
        <taxon>Actinomycetes</taxon>
        <taxon>Streptosporangiales</taxon>
        <taxon>Nocardiopsidaceae</taxon>
        <taxon>Nocardiopsis</taxon>
    </lineage>
</organism>
<dbReference type="SUPFAM" id="SSF48576">
    <property type="entry name" value="Terpenoid synthases"/>
    <property type="match status" value="1"/>
</dbReference>
<dbReference type="RefSeq" id="WP_378574572.1">
    <property type="nucleotide sequence ID" value="NZ_JBHSFQ010000012.1"/>
</dbReference>
<sequence>MRSELSTPFPPRVSPDVERARTHGLAWARRTGLVSSRRSADYWEAAAFHEHAALYWPYAVGEDADLATDLMTFYFYIDDQFDTALGRSAGDAAGVIDPLCAITFTEGTTDSTAPLAVAFADLWRRIIPPMSTAWRQRAGRNWRDYLTGYVTESATRSHRFAFDDADLYLAHRRLALGAETSTDLIERFGNCEVPLPLFNCPHLLAMRRLSCDWLLYANDLHSADKEAAHGEVNNMIAVTRRREDCSLPEATALVRQRADRMMDRFRELEQQIPAVVGAFPDPGYPRIAEHYIAGLKAGMAGYNAWGDTTARYDLVGTDVALAHLEDLTTDR</sequence>
<dbReference type="Proteomes" id="UP001595923">
    <property type="component" value="Unassembled WGS sequence"/>
</dbReference>
<evidence type="ECO:0000313" key="2">
    <source>
        <dbReference type="EMBL" id="MFC4562944.1"/>
    </source>
</evidence>
<dbReference type="SFLD" id="SFLDG01020">
    <property type="entry name" value="Terpene_Cyclase_Like_2"/>
    <property type="match status" value="1"/>
</dbReference>
<proteinExistence type="predicted"/>
<evidence type="ECO:0008006" key="4">
    <source>
        <dbReference type="Google" id="ProtNLM"/>
    </source>
</evidence>
<evidence type="ECO:0000313" key="3">
    <source>
        <dbReference type="Proteomes" id="UP001595923"/>
    </source>
</evidence>
<reference evidence="3" key="1">
    <citation type="journal article" date="2019" name="Int. J. Syst. Evol. Microbiol.">
        <title>The Global Catalogue of Microorganisms (GCM) 10K type strain sequencing project: providing services to taxonomists for standard genome sequencing and annotation.</title>
        <authorList>
            <consortium name="The Broad Institute Genomics Platform"/>
            <consortium name="The Broad Institute Genome Sequencing Center for Infectious Disease"/>
            <person name="Wu L."/>
            <person name="Ma J."/>
        </authorList>
    </citation>
    <scope>NUCLEOTIDE SEQUENCE [LARGE SCALE GENOMIC DNA]</scope>
    <source>
        <strain evidence="3">XZYJ18</strain>
    </source>
</reference>